<dbReference type="AlphaFoldDB" id="A0AAV4V7S1"/>
<accession>A0AAV4V7S1</accession>
<dbReference type="EMBL" id="BPLQ01012518">
    <property type="protein sequence ID" value="GIY66058.1"/>
    <property type="molecule type" value="Genomic_DNA"/>
</dbReference>
<reference evidence="1 2" key="1">
    <citation type="submission" date="2021-06" db="EMBL/GenBank/DDBJ databases">
        <title>Caerostris darwini draft genome.</title>
        <authorList>
            <person name="Kono N."/>
            <person name="Arakawa K."/>
        </authorList>
    </citation>
    <scope>NUCLEOTIDE SEQUENCE [LARGE SCALE GENOMIC DNA]</scope>
</reference>
<sequence>MEEKQRDPVSFPIHNSKLLSGIISLASHRYLVFLQKHIRCSSEHNSNRKSTLKTMVLQSERQPINCAYHVHRLLLAIDTMSTLDQSNQS</sequence>
<proteinExistence type="predicted"/>
<keyword evidence="2" id="KW-1185">Reference proteome</keyword>
<evidence type="ECO:0000313" key="2">
    <source>
        <dbReference type="Proteomes" id="UP001054837"/>
    </source>
</evidence>
<protein>
    <submittedName>
        <fullName evidence="1">Uncharacterized protein</fullName>
    </submittedName>
</protein>
<name>A0AAV4V7S1_9ARAC</name>
<evidence type="ECO:0000313" key="1">
    <source>
        <dbReference type="EMBL" id="GIY66058.1"/>
    </source>
</evidence>
<comment type="caution">
    <text evidence="1">The sequence shown here is derived from an EMBL/GenBank/DDBJ whole genome shotgun (WGS) entry which is preliminary data.</text>
</comment>
<organism evidence="1 2">
    <name type="scientific">Caerostris darwini</name>
    <dbReference type="NCBI Taxonomy" id="1538125"/>
    <lineage>
        <taxon>Eukaryota</taxon>
        <taxon>Metazoa</taxon>
        <taxon>Ecdysozoa</taxon>
        <taxon>Arthropoda</taxon>
        <taxon>Chelicerata</taxon>
        <taxon>Arachnida</taxon>
        <taxon>Araneae</taxon>
        <taxon>Araneomorphae</taxon>
        <taxon>Entelegynae</taxon>
        <taxon>Araneoidea</taxon>
        <taxon>Araneidae</taxon>
        <taxon>Caerostris</taxon>
    </lineage>
</organism>
<dbReference type="Proteomes" id="UP001054837">
    <property type="component" value="Unassembled WGS sequence"/>
</dbReference>
<gene>
    <name evidence="1" type="ORF">CDAR_450801</name>
</gene>